<dbReference type="InterPro" id="IPR016534">
    <property type="entry name" value="VPS16"/>
</dbReference>
<dbReference type="EMBL" id="MG896218">
    <property type="protein sequence ID" value="AVN98120.1"/>
    <property type="molecule type" value="mRNA"/>
</dbReference>
<reference evidence="2" key="1">
    <citation type="journal article" date="2018" name="Curr. Biol.">
        <title>Remodeling the Specificity of an Endosomal CORVET Tether Underlies Formation of Regulated Secretory Vesicles in the Ciliate Tetrahymena thermophila.</title>
        <authorList>
            <person name="Sparvoli D."/>
            <person name="Richardson E."/>
            <person name="Osakada H."/>
            <person name="Lan X."/>
            <person name="Iwamoto M."/>
            <person name="Bowman G.R."/>
            <person name="Kontur C."/>
            <person name="Bourland W.A."/>
            <person name="Lynn D.H."/>
            <person name="Pritchard J.K."/>
            <person name="Haraguchi T."/>
            <person name="Dacks J.B."/>
            <person name="Turkewitz A.P."/>
        </authorList>
    </citation>
    <scope>NUCLEOTIDE SEQUENCE</scope>
</reference>
<dbReference type="Pfam" id="PF04841">
    <property type="entry name" value="Vps16_N"/>
    <property type="match status" value="1"/>
</dbReference>
<name>A0A2P1JI57_9CILI</name>
<evidence type="ECO:0000313" key="2">
    <source>
        <dbReference type="EMBL" id="AVN98120.1"/>
    </source>
</evidence>
<dbReference type="GO" id="GO:0003779">
    <property type="term" value="F:actin binding"/>
    <property type="evidence" value="ECO:0007669"/>
    <property type="project" value="TreeGrafter"/>
</dbReference>
<dbReference type="GO" id="GO:0042144">
    <property type="term" value="P:vacuole fusion, non-autophagic"/>
    <property type="evidence" value="ECO:0007669"/>
    <property type="project" value="TreeGrafter"/>
</dbReference>
<proteinExistence type="evidence at transcript level"/>
<evidence type="ECO:0000259" key="1">
    <source>
        <dbReference type="Pfam" id="PF04841"/>
    </source>
</evidence>
<dbReference type="GO" id="GO:0030897">
    <property type="term" value="C:HOPS complex"/>
    <property type="evidence" value="ECO:0007669"/>
    <property type="project" value="TreeGrafter"/>
</dbReference>
<sequence length="337" mass="37254">MLIHIWQLISDNVNCLEQKLLIIESIEEIIVLDSSISSSKNIEVIFPRKEGGIFHIKNGMCNAFMTLGNEAPITIGNVKKLSVTPLSSINVKNKLVAFINEEEDLILSECNLEAGKAVKFTLSNDDGMPESLHWCGDLALAYEDKVVIMDRNSKIEFPIKSSKGFACFSEADGIRVFTCEECYFIERVPAPVEKALGPNSSDASSKIIAAYQKYLKGESNAEDIIKGIKDDGESVSDSLKTLISAATSEFYPEYQKYLLKAASFGKNFIPPSEFDATELVAVVNHLRIVNQLHVPKVILIHVQHIVRTNDNLRGIQKNEDQAIRQAPAKTQSSSCSA</sequence>
<dbReference type="GO" id="GO:0005768">
    <property type="term" value="C:endosome"/>
    <property type="evidence" value="ECO:0007669"/>
    <property type="project" value="TreeGrafter"/>
</dbReference>
<dbReference type="GO" id="GO:0006886">
    <property type="term" value="P:intracellular protein transport"/>
    <property type="evidence" value="ECO:0007669"/>
    <property type="project" value="InterPro"/>
</dbReference>
<dbReference type="PANTHER" id="PTHR12811:SF0">
    <property type="entry name" value="VACUOLAR PROTEIN SORTING-ASSOCIATED PROTEIN 16 HOMOLOG"/>
    <property type="match status" value="1"/>
</dbReference>
<protein>
    <submittedName>
        <fullName evidence="2">Vps16</fullName>
    </submittedName>
</protein>
<accession>A0A2P1JI57</accession>
<organism evidence="2">
    <name type="scientific">Castula fusca</name>
    <dbReference type="NCBI Taxonomy" id="1454043"/>
    <lineage>
        <taxon>Eukaryota</taxon>
        <taxon>Sar</taxon>
        <taxon>Alveolata</taxon>
        <taxon>Ciliophora</taxon>
        <taxon>Intramacronucleata</taxon>
        <taxon>Armophorea</taxon>
        <taxon>Metopida</taxon>
        <taxon>Metopidae</taxon>
        <taxon>Castula</taxon>
    </lineage>
</organism>
<dbReference type="GO" id="GO:0016197">
    <property type="term" value="P:endosomal transport"/>
    <property type="evidence" value="ECO:0007669"/>
    <property type="project" value="TreeGrafter"/>
</dbReference>
<feature type="domain" description="Vps16 N-terminal" evidence="1">
    <location>
        <begin position="88"/>
        <end position="276"/>
    </location>
</feature>
<dbReference type="AlphaFoldDB" id="A0A2P1JI57"/>
<dbReference type="PANTHER" id="PTHR12811">
    <property type="entry name" value="VACUOLAR PROTEIN SORTING VPS16"/>
    <property type="match status" value="1"/>
</dbReference>
<dbReference type="GO" id="GO:0005765">
    <property type="term" value="C:lysosomal membrane"/>
    <property type="evidence" value="ECO:0007669"/>
    <property type="project" value="TreeGrafter"/>
</dbReference>
<dbReference type="InterPro" id="IPR006926">
    <property type="entry name" value="Vps16_N"/>
</dbReference>